<evidence type="ECO:0000256" key="1">
    <source>
        <dbReference type="ARBA" id="ARBA00022630"/>
    </source>
</evidence>
<evidence type="ECO:0000313" key="7">
    <source>
        <dbReference type="Proteomes" id="UP000548867"/>
    </source>
</evidence>
<dbReference type="Pfam" id="PF00296">
    <property type="entry name" value="Bac_luciferase"/>
    <property type="match status" value="1"/>
</dbReference>
<proteinExistence type="predicted"/>
<keyword evidence="3" id="KW-0560">Oxidoreductase</keyword>
<evidence type="ECO:0000259" key="5">
    <source>
        <dbReference type="Pfam" id="PF00296"/>
    </source>
</evidence>
<dbReference type="InterPro" id="IPR051260">
    <property type="entry name" value="Diverse_substr_monoxygenases"/>
</dbReference>
<evidence type="ECO:0000256" key="3">
    <source>
        <dbReference type="ARBA" id="ARBA00023002"/>
    </source>
</evidence>
<comment type="caution">
    <text evidence="6">The sequence shown here is derived from an EMBL/GenBank/DDBJ whole genome shotgun (WGS) entry which is preliminary data.</text>
</comment>
<keyword evidence="7" id="KW-1185">Reference proteome</keyword>
<dbReference type="GO" id="GO:0004497">
    <property type="term" value="F:monooxygenase activity"/>
    <property type="evidence" value="ECO:0007669"/>
    <property type="project" value="UniProtKB-KW"/>
</dbReference>
<dbReference type="SUPFAM" id="SSF51679">
    <property type="entry name" value="Bacterial luciferase-like"/>
    <property type="match status" value="1"/>
</dbReference>
<name>A0A7W6CGC6_9SPHN</name>
<feature type="domain" description="Luciferase-like" evidence="5">
    <location>
        <begin position="17"/>
        <end position="179"/>
    </location>
</feature>
<reference evidence="6 7" key="1">
    <citation type="submission" date="2020-08" db="EMBL/GenBank/DDBJ databases">
        <title>Genomic Encyclopedia of Type Strains, Phase IV (KMG-IV): sequencing the most valuable type-strain genomes for metagenomic binning, comparative biology and taxonomic classification.</title>
        <authorList>
            <person name="Goeker M."/>
        </authorList>
    </citation>
    <scope>NUCLEOTIDE SEQUENCE [LARGE SCALE GENOMIC DNA]</scope>
    <source>
        <strain evidence="6 7">DSM 27057</strain>
    </source>
</reference>
<dbReference type="GO" id="GO:0016705">
    <property type="term" value="F:oxidoreductase activity, acting on paired donors, with incorporation or reduction of molecular oxygen"/>
    <property type="evidence" value="ECO:0007669"/>
    <property type="project" value="InterPro"/>
</dbReference>
<keyword evidence="2" id="KW-0288">FMN</keyword>
<dbReference type="RefSeq" id="WP_183623513.1">
    <property type="nucleotide sequence ID" value="NZ_JACIDX010000003.1"/>
</dbReference>
<dbReference type="InterPro" id="IPR036661">
    <property type="entry name" value="Luciferase-like_sf"/>
</dbReference>
<accession>A0A7W6CGC6</accession>
<dbReference type="PANTHER" id="PTHR30011">
    <property type="entry name" value="ALKANESULFONATE MONOOXYGENASE-RELATED"/>
    <property type="match status" value="1"/>
</dbReference>
<keyword evidence="1" id="KW-0285">Flavoprotein</keyword>
<dbReference type="EMBL" id="JACIDX010000003">
    <property type="protein sequence ID" value="MBB3954199.1"/>
    <property type="molecule type" value="Genomic_DNA"/>
</dbReference>
<dbReference type="PANTHER" id="PTHR30011:SF16">
    <property type="entry name" value="C2H2 FINGER DOMAIN TRANSCRIPTION FACTOR (EUROFUNG)-RELATED"/>
    <property type="match status" value="1"/>
</dbReference>
<evidence type="ECO:0000256" key="2">
    <source>
        <dbReference type="ARBA" id="ARBA00022643"/>
    </source>
</evidence>
<dbReference type="AlphaFoldDB" id="A0A7W6CGC6"/>
<gene>
    <name evidence="6" type="ORF">GGR38_001126</name>
</gene>
<evidence type="ECO:0000313" key="6">
    <source>
        <dbReference type="EMBL" id="MBB3954199.1"/>
    </source>
</evidence>
<dbReference type="Proteomes" id="UP000548867">
    <property type="component" value="Unassembled WGS sequence"/>
</dbReference>
<evidence type="ECO:0000256" key="4">
    <source>
        <dbReference type="ARBA" id="ARBA00023033"/>
    </source>
</evidence>
<protein>
    <submittedName>
        <fullName evidence="6">Alkanesulfonate monooxygenase SsuD/methylene tetrahydromethanopterin reductase-like flavin-dependent oxidoreductase (Luciferase family)</fullName>
    </submittedName>
</protein>
<dbReference type="InterPro" id="IPR011251">
    <property type="entry name" value="Luciferase-like_dom"/>
</dbReference>
<dbReference type="Gene3D" id="3.20.20.30">
    <property type="entry name" value="Luciferase-like domain"/>
    <property type="match status" value="1"/>
</dbReference>
<keyword evidence="4 6" id="KW-0503">Monooxygenase</keyword>
<organism evidence="6 7">
    <name type="scientific">Novosphingobium sediminicola</name>
    <dbReference type="NCBI Taxonomy" id="563162"/>
    <lineage>
        <taxon>Bacteria</taxon>
        <taxon>Pseudomonadati</taxon>
        <taxon>Pseudomonadota</taxon>
        <taxon>Alphaproteobacteria</taxon>
        <taxon>Sphingomonadales</taxon>
        <taxon>Sphingomonadaceae</taxon>
        <taxon>Novosphingobium</taxon>
    </lineage>
</organism>
<sequence length="278" mass="29244">MTRSFILSAGIGDPALADPAMAAQFVIAAEAAGVDLLLLGRHDSLLFDPQVIAAWAAPRVSRLGLVPLVSSRIAHPFHVARSLSAVDYLSGGLLGWCPVAQGGSAAQLADLVRATRALWDGWDDDCLIIDKESGRYLDTTKVRPSNYVGTHYAVRGPVNAMRPKQGHPLLVCDAASPFAAPGIDVVIAAEGQAFPAAARRLLRVDPDVDIAAMAVRFAAGEIDGLHVDLTNPVVELARIGKALAPITQGRPSSGTLRERLGLPLASPPTARNIHEEIA</sequence>